<protein>
    <submittedName>
        <fullName evidence="1">Uncharacterized protein</fullName>
    </submittedName>
</protein>
<name>A0A8J5USS9_9HYME</name>
<accession>A0A8J5USS9</accession>
<dbReference type="EMBL" id="JAAOIC020000068">
    <property type="protein sequence ID" value="KAG8034275.1"/>
    <property type="molecule type" value="Genomic_DNA"/>
</dbReference>
<evidence type="ECO:0000313" key="1">
    <source>
        <dbReference type="EMBL" id="KAG8034275.1"/>
    </source>
</evidence>
<reference evidence="1" key="1">
    <citation type="submission" date="2020-03" db="EMBL/GenBank/DDBJ databases">
        <authorList>
            <person name="Chebbi M.A."/>
            <person name="Drezen J.M."/>
        </authorList>
    </citation>
    <scope>NUCLEOTIDE SEQUENCE</scope>
    <source>
        <tissue evidence="1">Whole body</tissue>
    </source>
</reference>
<dbReference type="Proteomes" id="UP000729913">
    <property type="component" value="Unassembled WGS sequence"/>
</dbReference>
<dbReference type="AlphaFoldDB" id="A0A8J5USS9"/>
<proteinExistence type="predicted"/>
<comment type="caution">
    <text evidence="1">The sequence shown here is derived from an EMBL/GenBank/DDBJ whole genome shotgun (WGS) entry which is preliminary data.</text>
</comment>
<evidence type="ECO:0000313" key="2">
    <source>
        <dbReference type="Proteomes" id="UP000729913"/>
    </source>
</evidence>
<reference evidence="1" key="2">
    <citation type="submission" date="2021-04" db="EMBL/GenBank/DDBJ databases">
        <title>Genome-wide patterns of bracovirus chromosomal integration into multiple host tissues during parasitism.</title>
        <authorList>
            <person name="Chebbi M.A.C."/>
        </authorList>
    </citation>
    <scope>NUCLEOTIDE SEQUENCE</scope>
    <source>
        <tissue evidence="1">Whole body</tissue>
    </source>
</reference>
<gene>
    <name evidence="1" type="ORF">G9C98_001359</name>
</gene>
<sequence>MPYKALCVVLRQASMDSPLLRISYRNSPRDRNKLHADDDRPCGTLGLSTISLSSRANLL</sequence>
<keyword evidence="2" id="KW-1185">Reference proteome</keyword>
<organism evidence="1 2">
    <name type="scientific">Cotesia typhae</name>
    <dbReference type="NCBI Taxonomy" id="2053667"/>
    <lineage>
        <taxon>Eukaryota</taxon>
        <taxon>Metazoa</taxon>
        <taxon>Ecdysozoa</taxon>
        <taxon>Arthropoda</taxon>
        <taxon>Hexapoda</taxon>
        <taxon>Insecta</taxon>
        <taxon>Pterygota</taxon>
        <taxon>Neoptera</taxon>
        <taxon>Endopterygota</taxon>
        <taxon>Hymenoptera</taxon>
        <taxon>Apocrita</taxon>
        <taxon>Ichneumonoidea</taxon>
        <taxon>Braconidae</taxon>
        <taxon>Microgastrinae</taxon>
        <taxon>Cotesia</taxon>
    </lineage>
</organism>